<dbReference type="PROSITE" id="PS00636">
    <property type="entry name" value="DNAJ_1"/>
    <property type="match status" value="1"/>
</dbReference>
<sequence length="336" mass="38246">MHLVFISFSIQSSFTYISRPPATTFFHLPVDEEEDKDIEGWSKKYLTWSSSEISSQSSSSSSIEQEVDSKSYSRVEDERNKTVNAILQNDLDLYEVLGVQKSKALDRISLRRAYLLRSRACHPDKFSSNTTNATLAFQKIAIAYDILSNPSSRRMYDRRSPSAYYDVFSTRPTGHAEETFRSAVVGIFNEFLDGDLEVIRTLLKAISDFNPSLTLGDDGINSVLNILQAIRERALTCRTCIFALQAQLARLLEVQQEMRRLSYLDIFGRSRLTIQLTRITLSLPLVLEKALEEQRTIYGSGRSSPSEENDVTILPKHLNILIRNIDVILAKMERIL</sequence>
<protein>
    <recommendedName>
        <fullName evidence="2">J domain-containing protein</fullName>
    </recommendedName>
</protein>
<dbReference type="SMART" id="SM00271">
    <property type="entry name" value="DnaJ"/>
    <property type="match status" value="1"/>
</dbReference>
<dbReference type="GO" id="GO:0005634">
    <property type="term" value="C:nucleus"/>
    <property type="evidence" value="ECO:0007669"/>
    <property type="project" value="TreeGrafter"/>
</dbReference>
<dbReference type="InterPro" id="IPR052594">
    <property type="entry name" value="J_domain-containing_protein"/>
</dbReference>
<dbReference type="GO" id="GO:0005737">
    <property type="term" value="C:cytoplasm"/>
    <property type="evidence" value="ECO:0007669"/>
    <property type="project" value="TreeGrafter"/>
</dbReference>
<keyword evidence="4" id="KW-1185">Reference proteome</keyword>
<dbReference type="Gene3D" id="1.10.287.110">
    <property type="entry name" value="DnaJ domain"/>
    <property type="match status" value="1"/>
</dbReference>
<dbReference type="PANTHER" id="PTHR44144:SF1">
    <property type="entry name" value="DNAJ HOMOLOG SUBFAMILY C MEMBER 9"/>
    <property type="match status" value="1"/>
</dbReference>
<dbReference type="SUPFAM" id="SSF46565">
    <property type="entry name" value="Chaperone J-domain"/>
    <property type="match status" value="1"/>
</dbReference>
<dbReference type="InterPro" id="IPR018253">
    <property type="entry name" value="DnaJ_domain_CS"/>
</dbReference>
<dbReference type="PROSITE" id="PS50076">
    <property type="entry name" value="DNAJ_2"/>
    <property type="match status" value="1"/>
</dbReference>
<gene>
    <name evidence="3" type="ORF">D9757_001381</name>
</gene>
<evidence type="ECO:0000313" key="4">
    <source>
        <dbReference type="Proteomes" id="UP000518752"/>
    </source>
</evidence>
<feature type="region of interest" description="Disordered" evidence="1">
    <location>
        <begin position="55"/>
        <end position="75"/>
    </location>
</feature>
<dbReference type="OrthoDB" id="259708at2759"/>
<dbReference type="AlphaFoldDB" id="A0A8H5HZC5"/>
<feature type="domain" description="J" evidence="2">
    <location>
        <begin position="92"/>
        <end position="160"/>
    </location>
</feature>
<organism evidence="3 4">
    <name type="scientific">Collybiopsis confluens</name>
    <dbReference type="NCBI Taxonomy" id="2823264"/>
    <lineage>
        <taxon>Eukaryota</taxon>
        <taxon>Fungi</taxon>
        <taxon>Dikarya</taxon>
        <taxon>Basidiomycota</taxon>
        <taxon>Agaricomycotina</taxon>
        <taxon>Agaricomycetes</taxon>
        <taxon>Agaricomycetidae</taxon>
        <taxon>Agaricales</taxon>
        <taxon>Marasmiineae</taxon>
        <taxon>Omphalotaceae</taxon>
        <taxon>Collybiopsis</taxon>
    </lineage>
</organism>
<dbReference type="CDD" id="cd06257">
    <property type="entry name" value="DnaJ"/>
    <property type="match status" value="1"/>
</dbReference>
<accession>A0A8H5HZC5</accession>
<comment type="caution">
    <text evidence="3">The sequence shown here is derived from an EMBL/GenBank/DDBJ whole genome shotgun (WGS) entry which is preliminary data.</text>
</comment>
<dbReference type="EMBL" id="JAACJN010000006">
    <property type="protein sequence ID" value="KAF5392296.1"/>
    <property type="molecule type" value="Genomic_DNA"/>
</dbReference>
<evidence type="ECO:0000313" key="3">
    <source>
        <dbReference type="EMBL" id="KAF5392296.1"/>
    </source>
</evidence>
<dbReference type="Pfam" id="PF00226">
    <property type="entry name" value="DnaJ"/>
    <property type="match status" value="1"/>
</dbReference>
<dbReference type="InterPro" id="IPR036869">
    <property type="entry name" value="J_dom_sf"/>
</dbReference>
<evidence type="ECO:0000259" key="2">
    <source>
        <dbReference type="PROSITE" id="PS50076"/>
    </source>
</evidence>
<dbReference type="PANTHER" id="PTHR44144">
    <property type="entry name" value="DNAJ HOMOLOG SUBFAMILY C MEMBER 9"/>
    <property type="match status" value="1"/>
</dbReference>
<dbReference type="Proteomes" id="UP000518752">
    <property type="component" value="Unassembled WGS sequence"/>
</dbReference>
<reference evidence="3 4" key="1">
    <citation type="journal article" date="2020" name="ISME J.">
        <title>Uncovering the hidden diversity of litter-decomposition mechanisms in mushroom-forming fungi.</title>
        <authorList>
            <person name="Floudas D."/>
            <person name="Bentzer J."/>
            <person name="Ahren D."/>
            <person name="Johansson T."/>
            <person name="Persson P."/>
            <person name="Tunlid A."/>
        </authorList>
    </citation>
    <scope>NUCLEOTIDE SEQUENCE [LARGE SCALE GENOMIC DNA]</scope>
    <source>
        <strain evidence="3 4">CBS 406.79</strain>
    </source>
</reference>
<evidence type="ECO:0000256" key="1">
    <source>
        <dbReference type="SAM" id="MobiDB-lite"/>
    </source>
</evidence>
<dbReference type="GO" id="GO:0031072">
    <property type="term" value="F:heat shock protein binding"/>
    <property type="evidence" value="ECO:0007669"/>
    <property type="project" value="TreeGrafter"/>
</dbReference>
<dbReference type="InterPro" id="IPR001623">
    <property type="entry name" value="DnaJ_domain"/>
</dbReference>
<name>A0A8H5HZC5_9AGAR</name>
<proteinExistence type="predicted"/>
<feature type="compositionally biased region" description="Low complexity" evidence="1">
    <location>
        <begin position="55"/>
        <end position="64"/>
    </location>
</feature>